<dbReference type="EMBL" id="JBHFQA010000004">
    <property type="protein sequence ID" value="KAL2099691.1"/>
    <property type="molecule type" value="Genomic_DNA"/>
</dbReference>
<protein>
    <submittedName>
        <fullName evidence="2">Uncharacterized protein</fullName>
    </submittedName>
</protein>
<feature type="chain" id="PRO_5044862766" evidence="1">
    <location>
        <begin position="20"/>
        <end position="198"/>
    </location>
</feature>
<comment type="caution">
    <text evidence="2">The sequence shown here is derived from an EMBL/GenBank/DDBJ whole genome shotgun (WGS) entry which is preliminary data.</text>
</comment>
<gene>
    <name evidence="2" type="ORF">ACEWY4_004085</name>
</gene>
<organism evidence="2 3">
    <name type="scientific">Coilia grayii</name>
    <name type="common">Gray's grenadier anchovy</name>
    <dbReference type="NCBI Taxonomy" id="363190"/>
    <lineage>
        <taxon>Eukaryota</taxon>
        <taxon>Metazoa</taxon>
        <taxon>Chordata</taxon>
        <taxon>Craniata</taxon>
        <taxon>Vertebrata</taxon>
        <taxon>Euteleostomi</taxon>
        <taxon>Actinopterygii</taxon>
        <taxon>Neopterygii</taxon>
        <taxon>Teleostei</taxon>
        <taxon>Clupei</taxon>
        <taxon>Clupeiformes</taxon>
        <taxon>Clupeoidei</taxon>
        <taxon>Engraulidae</taxon>
        <taxon>Coilinae</taxon>
        <taxon>Coilia</taxon>
    </lineage>
</organism>
<accession>A0ABD1KL35</accession>
<dbReference type="AlphaFoldDB" id="A0ABD1KL35"/>
<proteinExistence type="predicted"/>
<evidence type="ECO:0000256" key="1">
    <source>
        <dbReference type="SAM" id="SignalP"/>
    </source>
</evidence>
<dbReference type="Proteomes" id="UP001591681">
    <property type="component" value="Unassembled WGS sequence"/>
</dbReference>
<name>A0ABD1KL35_9TELE</name>
<keyword evidence="1" id="KW-0732">Signal</keyword>
<sequence>MSAVITVLAVLLASPLGRAFMLHLSEKEAADPAVPASPPQKPNRCQGELQQAIRRSLLQGLNLQQEPQHRDSNMAELRDKWKAALRASGYSGQPIQSPPSATGTSSDTAHSHFPHLLFLDLCWESWVIYPESFTFTQCSACSPPQSKPSDALSPAASVTGTSPQVLHHTSAELCIHMLPFDNDCMQLYPAVGIQQLLR</sequence>
<feature type="signal peptide" evidence="1">
    <location>
        <begin position="1"/>
        <end position="19"/>
    </location>
</feature>
<keyword evidence="3" id="KW-1185">Reference proteome</keyword>
<reference evidence="2 3" key="1">
    <citation type="submission" date="2024-09" db="EMBL/GenBank/DDBJ databases">
        <title>A chromosome-level genome assembly of Gray's grenadier anchovy, Coilia grayii.</title>
        <authorList>
            <person name="Fu Z."/>
        </authorList>
    </citation>
    <scope>NUCLEOTIDE SEQUENCE [LARGE SCALE GENOMIC DNA]</scope>
    <source>
        <strain evidence="2">G4</strain>
        <tissue evidence="2">Muscle</tissue>
    </source>
</reference>
<evidence type="ECO:0000313" key="3">
    <source>
        <dbReference type="Proteomes" id="UP001591681"/>
    </source>
</evidence>
<evidence type="ECO:0000313" key="2">
    <source>
        <dbReference type="EMBL" id="KAL2099691.1"/>
    </source>
</evidence>